<reference evidence="9 10" key="1">
    <citation type="submission" date="2011-02" db="EMBL/GenBank/DDBJ databases">
        <authorList>
            <person name="Weinstock G."/>
            <person name="Sodergren E."/>
            <person name="Clifton S."/>
            <person name="Fulton L."/>
            <person name="Fulton B."/>
            <person name="Courtney L."/>
            <person name="Fronick C."/>
            <person name="Harrison M."/>
            <person name="Strong C."/>
            <person name="Farmer C."/>
            <person name="Delahaunty K."/>
            <person name="Markovic C."/>
            <person name="Hall O."/>
            <person name="Minx P."/>
            <person name="Tomlinson C."/>
            <person name="Mitreva M."/>
            <person name="Hou S."/>
            <person name="Chen J."/>
            <person name="Wollam A."/>
            <person name="Pepin K.H."/>
            <person name="Johnson M."/>
            <person name="Bhonagiri V."/>
            <person name="Zhang X."/>
            <person name="Suruliraj S."/>
            <person name="Warren W."/>
            <person name="Chinwalla A."/>
            <person name="Mardis E.R."/>
            <person name="Wilson R.K."/>
        </authorList>
    </citation>
    <scope>NUCLEOTIDE SEQUENCE [LARGE SCALE GENOMIC DNA]</scope>
    <source>
        <strain evidence="9 10">YIT 12057</strain>
    </source>
</reference>
<feature type="domain" description="RagB/SusD" evidence="7">
    <location>
        <begin position="344"/>
        <end position="523"/>
    </location>
</feature>
<dbReference type="Pfam" id="PF14322">
    <property type="entry name" value="SusD-like_3"/>
    <property type="match status" value="1"/>
</dbReference>
<accession>F3PX83</accession>
<dbReference type="Pfam" id="PF07980">
    <property type="entry name" value="SusD_RagB"/>
    <property type="match status" value="1"/>
</dbReference>
<comment type="caution">
    <text evidence="9">The sequence shown here is derived from an EMBL/GenBank/DDBJ whole genome shotgun (WGS) entry which is preliminary data.</text>
</comment>
<dbReference type="GeneID" id="86050763"/>
<dbReference type="STRING" id="763034.HMPREF9446_03373"/>
<dbReference type="EMBL" id="AFBN01000096">
    <property type="protein sequence ID" value="EGF52162.1"/>
    <property type="molecule type" value="Genomic_DNA"/>
</dbReference>
<organism evidence="9 10">
    <name type="scientific">Bacteroides fluxus YIT 12057</name>
    <dbReference type="NCBI Taxonomy" id="763034"/>
    <lineage>
        <taxon>Bacteria</taxon>
        <taxon>Pseudomonadati</taxon>
        <taxon>Bacteroidota</taxon>
        <taxon>Bacteroidia</taxon>
        <taxon>Bacteroidales</taxon>
        <taxon>Bacteroidaceae</taxon>
        <taxon>Bacteroides</taxon>
    </lineage>
</organism>
<dbReference type="SUPFAM" id="SSF48452">
    <property type="entry name" value="TPR-like"/>
    <property type="match status" value="1"/>
</dbReference>
<dbReference type="eggNOG" id="COG0702">
    <property type="taxonomic scope" value="Bacteria"/>
</dbReference>
<dbReference type="GO" id="GO:0009279">
    <property type="term" value="C:cell outer membrane"/>
    <property type="evidence" value="ECO:0007669"/>
    <property type="project" value="UniProtKB-SubCell"/>
</dbReference>
<keyword evidence="3 6" id="KW-0732">Signal</keyword>
<evidence type="ECO:0000259" key="8">
    <source>
        <dbReference type="Pfam" id="PF14322"/>
    </source>
</evidence>
<name>F3PX83_9BACE</name>
<feature type="signal peptide" evidence="6">
    <location>
        <begin position="1"/>
        <end position="19"/>
    </location>
</feature>
<dbReference type="InterPro" id="IPR033985">
    <property type="entry name" value="SusD-like_N"/>
</dbReference>
<dbReference type="InterPro" id="IPR012944">
    <property type="entry name" value="SusD_RagB_dom"/>
</dbReference>
<dbReference type="RefSeq" id="WP_009126590.1">
    <property type="nucleotide sequence ID" value="NZ_GL882689.1"/>
</dbReference>
<keyword evidence="4" id="KW-0472">Membrane</keyword>
<keyword evidence="10" id="KW-1185">Reference proteome</keyword>
<evidence type="ECO:0000256" key="2">
    <source>
        <dbReference type="ARBA" id="ARBA00006275"/>
    </source>
</evidence>
<evidence type="ECO:0000256" key="1">
    <source>
        <dbReference type="ARBA" id="ARBA00004442"/>
    </source>
</evidence>
<proteinExistence type="inferred from homology"/>
<evidence type="ECO:0000313" key="9">
    <source>
        <dbReference type="EMBL" id="EGF52162.1"/>
    </source>
</evidence>
<feature type="domain" description="SusD-like N-terminal" evidence="8">
    <location>
        <begin position="29"/>
        <end position="233"/>
    </location>
</feature>
<keyword evidence="5" id="KW-0998">Cell outer membrane</keyword>
<evidence type="ECO:0000256" key="3">
    <source>
        <dbReference type="ARBA" id="ARBA00022729"/>
    </source>
</evidence>
<comment type="similarity">
    <text evidence="2">Belongs to the SusD family.</text>
</comment>
<evidence type="ECO:0000259" key="7">
    <source>
        <dbReference type="Pfam" id="PF07980"/>
    </source>
</evidence>
<evidence type="ECO:0000256" key="5">
    <source>
        <dbReference type="ARBA" id="ARBA00023237"/>
    </source>
</evidence>
<gene>
    <name evidence="9" type="ORF">HMPREF9446_03373</name>
</gene>
<dbReference type="HOGENOM" id="CLU_015553_1_1_10"/>
<dbReference type="Proteomes" id="UP000003416">
    <property type="component" value="Unassembled WGS sequence"/>
</dbReference>
<evidence type="ECO:0000256" key="4">
    <source>
        <dbReference type="ARBA" id="ARBA00023136"/>
    </source>
</evidence>
<dbReference type="InterPro" id="IPR011990">
    <property type="entry name" value="TPR-like_helical_dom_sf"/>
</dbReference>
<comment type="subcellular location">
    <subcellularLocation>
        <location evidence="1">Cell outer membrane</location>
    </subcellularLocation>
</comment>
<feature type="chain" id="PRO_5003305912" evidence="6">
    <location>
        <begin position="20"/>
        <end position="714"/>
    </location>
</feature>
<dbReference type="PROSITE" id="PS51257">
    <property type="entry name" value="PROKAR_LIPOPROTEIN"/>
    <property type="match status" value="1"/>
</dbReference>
<evidence type="ECO:0000256" key="6">
    <source>
        <dbReference type="SAM" id="SignalP"/>
    </source>
</evidence>
<protein>
    <submittedName>
        <fullName evidence="9">SusD family protein</fullName>
    </submittedName>
</protein>
<dbReference type="Gene3D" id="1.25.40.390">
    <property type="match status" value="1"/>
</dbReference>
<dbReference type="AlphaFoldDB" id="F3PX83"/>
<sequence>MKKVKLNMKKQLILLPALALSLGMTSCSDWLEMPSYTSADTETVFANEATADAYVLGCYRGIIPTDMIYQLAEGETVSHPSEDGSTNNSKYNLANWFYGSGSPDWTTTTLFNEEYGAIESANIGIKRLKAMPETAKRNSMLGEVLGLRAFAYLNLISIYGDVPAIWEPLEDMDANDENTFYPKRTSRDVIYDQIIKDLQEAVGYLPWFSESGYVTTERLTKQGALALLARTALYAGGYSLRWNLETNDPATLKVERRSDEARVRELYQIASDACKEIIGHGENSLIQAKNDMSGFQYMWYNFCQRNFTSINNEMIFSLAQYGSTTNSKWGVYAHPGTRGGLFGSRKAMISILPTYYLSFKPEDTRRDVTCTSYSIYFLEKGKADDTWVDVGTTYSCIMSGKFRISWCVAPAPDATKRNLNIPIISYPDVLLMYAEAQNFLNGGPTGEAVSALKQIRDRAGIGSLDIPSSKEAFDDALAQERKWELGGQLFLRTDLIRMGRISKEIRATQQAMKDLSDRKGEYADVPVYRLYKFHKDAQEYGDKFLALEYIELTDAQEIAIATNVPNEVKVKDDKGKDVVDKKATQQLYDAYQAELLDIVRAHGMKVSEGDKWYPCNMFQAYTSTFNGKARKAVGFGGGFNALQIGKILYQNPTGSFENGGKYPNWIAAPDGSDGIYYGYKENFSELLPLADKSSGHPLVDNPNLTQLPGYTSSK</sequence>
<evidence type="ECO:0000313" key="10">
    <source>
        <dbReference type="Proteomes" id="UP000003416"/>
    </source>
</evidence>